<evidence type="ECO:0000313" key="4">
    <source>
        <dbReference type="Proteomes" id="UP000326759"/>
    </source>
</evidence>
<name>A0A5N5SWV6_9CRUS</name>
<proteinExistence type="inferred from homology"/>
<dbReference type="Proteomes" id="UP000326759">
    <property type="component" value="Unassembled WGS sequence"/>
</dbReference>
<evidence type="ECO:0000256" key="2">
    <source>
        <dbReference type="ARBA" id="ARBA00022679"/>
    </source>
</evidence>
<keyword evidence="4" id="KW-1185">Reference proteome</keyword>
<dbReference type="Gene3D" id="3.30.1540.10">
    <property type="entry name" value="formyl-coa transferase, domain 3"/>
    <property type="match status" value="1"/>
</dbReference>
<dbReference type="Pfam" id="PF02515">
    <property type="entry name" value="CoA_transf_3"/>
    <property type="match status" value="1"/>
</dbReference>
<dbReference type="GO" id="GO:0005739">
    <property type="term" value="C:mitochondrion"/>
    <property type="evidence" value="ECO:0007669"/>
    <property type="project" value="TreeGrafter"/>
</dbReference>
<sequence length="424" mass="46454">MLVRNTIRNLKISKNTYFPRSSLCSDTAGPLSGIKILDFTRVLAGPFATMILGDLGANIIKVEKPGGGDDTRLWGPPFVGNESAYFFSVNRNKKSIVLDLKTPKGSEIARNLVQRSDILVENFVPGVMEKLGLDYNSLKSVAPKLIYCSLTGYGSNGPYEKKLGYDVLAASLGGLVDITGVKDGEPCKVGVAMTDLATGLYLHGAIMAALLHRYKNNEGQKIECNLLSTQVSCMVNIASSYLNAGLISQRRGTAHESIVPYQAFKTKDGYLTVGVGNEGHFKILCETLNCEELLNDEKYQSNALRVENRESIISFLSNIFITKMNSEWLTEFEGVPIPYAPVNTIKETFSDPQVIYNNMIRDIEHSAEGTIKVVGPAVKYSTVKNDIRSAPPILGEHTSQILKEAGYTSKEIEEFKKEGIVEGC</sequence>
<protein>
    <submittedName>
        <fullName evidence="3">Succinate--hydroxymethylglutarate CoA-transferase</fullName>
    </submittedName>
</protein>
<comment type="similarity">
    <text evidence="1">Belongs to the CoA-transferase III family.</text>
</comment>
<dbReference type="InterPro" id="IPR044855">
    <property type="entry name" value="CoA-Trfase_III_dom3_sf"/>
</dbReference>
<keyword evidence="2 3" id="KW-0808">Transferase</keyword>
<evidence type="ECO:0000313" key="3">
    <source>
        <dbReference type="EMBL" id="KAB7498512.1"/>
    </source>
</evidence>
<dbReference type="Gene3D" id="3.40.50.10540">
    <property type="entry name" value="Crotonobetainyl-coa:carnitine coa-transferase, domain 1"/>
    <property type="match status" value="1"/>
</dbReference>
<dbReference type="OrthoDB" id="5863171at2759"/>
<comment type="caution">
    <text evidence="3">The sequence shown here is derived from an EMBL/GenBank/DDBJ whole genome shotgun (WGS) entry which is preliminary data.</text>
</comment>
<dbReference type="PANTHER" id="PTHR48207:SF3">
    <property type="entry name" value="SUCCINATE--HYDROXYMETHYLGLUTARATE COA-TRANSFERASE"/>
    <property type="match status" value="1"/>
</dbReference>
<accession>A0A5N5SWV6</accession>
<dbReference type="AlphaFoldDB" id="A0A5N5SWV6"/>
<organism evidence="3 4">
    <name type="scientific">Armadillidium nasatum</name>
    <dbReference type="NCBI Taxonomy" id="96803"/>
    <lineage>
        <taxon>Eukaryota</taxon>
        <taxon>Metazoa</taxon>
        <taxon>Ecdysozoa</taxon>
        <taxon>Arthropoda</taxon>
        <taxon>Crustacea</taxon>
        <taxon>Multicrustacea</taxon>
        <taxon>Malacostraca</taxon>
        <taxon>Eumalacostraca</taxon>
        <taxon>Peracarida</taxon>
        <taxon>Isopoda</taxon>
        <taxon>Oniscidea</taxon>
        <taxon>Crinocheta</taxon>
        <taxon>Armadillidiidae</taxon>
        <taxon>Armadillidium</taxon>
    </lineage>
</organism>
<dbReference type="PANTHER" id="PTHR48207">
    <property type="entry name" value="SUCCINATE--HYDROXYMETHYLGLUTARATE COA-TRANSFERASE"/>
    <property type="match status" value="1"/>
</dbReference>
<evidence type="ECO:0000256" key="1">
    <source>
        <dbReference type="ARBA" id="ARBA00008383"/>
    </source>
</evidence>
<dbReference type="InterPro" id="IPR003673">
    <property type="entry name" value="CoA-Trfase_fam_III"/>
</dbReference>
<dbReference type="InterPro" id="IPR050483">
    <property type="entry name" value="CoA-transferase_III_domain"/>
</dbReference>
<dbReference type="InterPro" id="IPR023606">
    <property type="entry name" value="CoA-Trfase_III_dom_1_sf"/>
</dbReference>
<dbReference type="GO" id="GO:0047369">
    <property type="term" value="F:succinate-hydroxymethylglutarate CoA-transferase activity"/>
    <property type="evidence" value="ECO:0007669"/>
    <property type="project" value="TreeGrafter"/>
</dbReference>
<dbReference type="EMBL" id="SEYY01019215">
    <property type="protein sequence ID" value="KAB7498512.1"/>
    <property type="molecule type" value="Genomic_DNA"/>
</dbReference>
<reference evidence="3 4" key="1">
    <citation type="journal article" date="2019" name="PLoS Biol.">
        <title>Sex chromosomes control vertical transmission of feminizing Wolbachia symbionts in an isopod.</title>
        <authorList>
            <person name="Becking T."/>
            <person name="Chebbi M.A."/>
            <person name="Giraud I."/>
            <person name="Moumen B."/>
            <person name="Laverre T."/>
            <person name="Caubet Y."/>
            <person name="Peccoud J."/>
            <person name="Gilbert C."/>
            <person name="Cordaux R."/>
        </authorList>
    </citation>
    <scope>NUCLEOTIDE SEQUENCE [LARGE SCALE GENOMIC DNA]</scope>
    <source>
        <strain evidence="3">ANa2</strain>
        <tissue evidence="3">Whole body excluding digestive tract and cuticle</tissue>
    </source>
</reference>
<dbReference type="SUPFAM" id="SSF89796">
    <property type="entry name" value="CoA-transferase family III (CaiB/BaiF)"/>
    <property type="match status" value="1"/>
</dbReference>
<gene>
    <name evidence="3" type="primary">Sugct</name>
    <name evidence="3" type="ORF">Anas_07397</name>
</gene>